<dbReference type="Pfam" id="PF25597">
    <property type="entry name" value="SH3_retrovirus"/>
    <property type="match status" value="1"/>
</dbReference>
<dbReference type="OrthoDB" id="418757at2759"/>
<dbReference type="InterPro" id="IPR039537">
    <property type="entry name" value="Retrotran_Ty1/copia-like"/>
</dbReference>
<dbReference type="InterPro" id="IPR036397">
    <property type="entry name" value="RNaseH_sf"/>
</dbReference>
<protein>
    <recommendedName>
        <fullName evidence="7">Integrase catalytic domain-containing protein</fullName>
    </recommendedName>
</protein>
<dbReference type="GO" id="GO:0008233">
    <property type="term" value="F:peptidase activity"/>
    <property type="evidence" value="ECO:0007669"/>
    <property type="project" value="UniProtKB-KW"/>
</dbReference>
<organism evidence="5 6">
    <name type="scientific">Mucuna pruriens</name>
    <name type="common">Velvet bean</name>
    <name type="synonym">Dolichos pruriens</name>
    <dbReference type="NCBI Taxonomy" id="157652"/>
    <lineage>
        <taxon>Eukaryota</taxon>
        <taxon>Viridiplantae</taxon>
        <taxon>Streptophyta</taxon>
        <taxon>Embryophyta</taxon>
        <taxon>Tracheophyta</taxon>
        <taxon>Spermatophyta</taxon>
        <taxon>Magnoliopsida</taxon>
        <taxon>eudicotyledons</taxon>
        <taxon>Gunneridae</taxon>
        <taxon>Pentapetalae</taxon>
        <taxon>rosids</taxon>
        <taxon>fabids</taxon>
        <taxon>Fabales</taxon>
        <taxon>Fabaceae</taxon>
        <taxon>Papilionoideae</taxon>
        <taxon>50 kb inversion clade</taxon>
        <taxon>NPAAA clade</taxon>
        <taxon>indigoferoid/millettioid clade</taxon>
        <taxon>Phaseoleae</taxon>
        <taxon>Mucuna</taxon>
    </lineage>
</organism>
<reference evidence="5" key="1">
    <citation type="submission" date="2018-05" db="EMBL/GenBank/DDBJ databases">
        <title>Draft genome of Mucuna pruriens seed.</title>
        <authorList>
            <person name="Nnadi N.E."/>
            <person name="Vos R."/>
            <person name="Hasami M.H."/>
            <person name="Devisetty U.K."/>
            <person name="Aguiy J.C."/>
        </authorList>
    </citation>
    <scope>NUCLEOTIDE SEQUENCE [LARGE SCALE GENOMIC DNA]</scope>
    <source>
        <strain evidence="5">JCA_2017</strain>
    </source>
</reference>
<gene>
    <name evidence="5" type="ORF">CR513_14057</name>
</gene>
<keyword evidence="6" id="KW-1185">Reference proteome</keyword>
<dbReference type="GO" id="GO:0006508">
    <property type="term" value="P:proteolysis"/>
    <property type="evidence" value="ECO:0007669"/>
    <property type="project" value="UniProtKB-KW"/>
</dbReference>
<dbReference type="PANTHER" id="PTHR42648:SF28">
    <property type="entry name" value="TRANSPOSON-ENCODED PROTEIN WITH RIBONUCLEASE H-LIKE AND RETROVIRUS ZINC FINGER-LIKE DOMAINS"/>
    <property type="match status" value="1"/>
</dbReference>
<feature type="compositionally biased region" description="Acidic residues" evidence="2">
    <location>
        <begin position="343"/>
        <end position="355"/>
    </location>
</feature>
<name>A0A371HI51_MUCPR</name>
<dbReference type="SUPFAM" id="SSF53098">
    <property type="entry name" value="Ribonuclease H-like"/>
    <property type="match status" value="1"/>
</dbReference>
<evidence type="ECO:0008006" key="7">
    <source>
        <dbReference type="Google" id="ProtNLM"/>
    </source>
</evidence>
<sequence>MSLLSQNRAYTEALFLVKNENKGKNGKLKEKDHDDDDDDDDDCVTTATGDDLVILRDFESVNLVSDESMWIIDSGATLHVTPRKKFFTSYTSSDFGVLKMGNDGVSKVIGVGDVCLQTNIGVQLRLRGVKHAPDVRFNLISMHILDDGGYDNHFGYGKWKLTKVVVSIVDHLMYIASSKVSNMKKTPPKTPHLNGLAKRMNKTMIERVRWCMFFEAKLPKHFWGETLYTVVHVINLSPVVDLNTEVPNKILFGKDVKAFVHVPKDKKSKLDIKTRQCTFIRLYDPDKKKLVKIRDVQFMEDQTIEDIDKVKKTTPQTDNSLFEIEIVRMYLGDVFYVPPDDDVEEEQEMSQDENPSDAPKPPLVQLRKSNRQRQSSTRYPSDEYLTLMDGEESKCYQEAIESEERQKGVVAWQSKLKNCVALFTSETEFITIIEKCKELLWVKKFLQELSFVPNKSKHIDVRYHWIHDALDDKLLKLTKIHTDNNGADMMTKALPREKFEACYEIAGLAITFT</sequence>
<dbReference type="AlphaFoldDB" id="A0A371HI51"/>
<evidence type="ECO:0000259" key="3">
    <source>
        <dbReference type="Pfam" id="PF22936"/>
    </source>
</evidence>
<feature type="domain" description="Retroviral polymerase SH3-like" evidence="4">
    <location>
        <begin position="257"/>
        <end position="308"/>
    </location>
</feature>
<dbReference type="Proteomes" id="UP000257109">
    <property type="component" value="Unassembled WGS sequence"/>
</dbReference>
<dbReference type="Gene3D" id="3.30.420.10">
    <property type="entry name" value="Ribonuclease H-like superfamily/Ribonuclease H"/>
    <property type="match status" value="1"/>
</dbReference>
<dbReference type="CDD" id="cd09272">
    <property type="entry name" value="RNase_HI_RT_Ty1"/>
    <property type="match status" value="1"/>
</dbReference>
<keyword evidence="1" id="KW-0378">Hydrolase</keyword>
<evidence type="ECO:0000256" key="2">
    <source>
        <dbReference type="SAM" id="MobiDB-lite"/>
    </source>
</evidence>
<feature type="domain" description="Retrovirus-related Pol polyprotein from transposon TNT 1-94-like beta-barrel" evidence="3">
    <location>
        <begin position="70"/>
        <end position="150"/>
    </location>
</feature>
<dbReference type="GO" id="GO:0003676">
    <property type="term" value="F:nucleic acid binding"/>
    <property type="evidence" value="ECO:0007669"/>
    <property type="project" value="InterPro"/>
</dbReference>
<comment type="caution">
    <text evidence="5">The sequence shown here is derived from an EMBL/GenBank/DDBJ whole genome shotgun (WGS) entry which is preliminary data.</text>
</comment>
<dbReference type="PANTHER" id="PTHR42648">
    <property type="entry name" value="TRANSPOSASE, PUTATIVE-RELATED"/>
    <property type="match status" value="1"/>
</dbReference>
<dbReference type="InterPro" id="IPR054722">
    <property type="entry name" value="PolX-like_BBD"/>
</dbReference>
<dbReference type="Pfam" id="PF22936">
    <property type="entry name" value="Pol_BBD"/>
    <property type="match status" value="1"/>
</dbReference>
<evidence type="ECO:0000256" key="1">
    <source>
        <dbReference type="ARBA" id="ARBA00022670"/>
    </source>
</evidence>
<evidence type="ECO:0000313" key="5">
    <source>
        <dbReference type="EMBL" id="RDY02478.1"/>
    </source>
</evidence>
<accession>A0A371HI51</accession>
<keyword evidence="1" id="KW-0645">Protease</keyword>
<evidence type="ECO:0000259" key="4">
    <source>
        <dbReference type="Pfam" id="PF25597"/>
    </source>
</evidence>
<evidence type="ECO:0000313" key="6">
    <source>
        <dbReference type="Proteomes" id="UP000257109"/>
    </source>
</evidence>
<dbReference type="InterPro" id="IPR012337">
    <property type="entry name" value="RNaseH-like_sf"/>
</dbReference>
<dbReference type="EMBL" id="QJKJ01002524">
    <property type="protein sequence ID" value="RDY02478.1"/>
    <property type="molecule type" value="Genomic_DNA"/>
</dbReference>
<feature type="non-terminal residue" evidence="5">
    <location>
        <position position="1"/>
    </location>
</feature>
<dbReference type="InterPro" id="IPR057670">
    <property type="entry name" value="SH3_retrovirus"/>
</dbReference>
<proteinExistence type="predicted"/>
<feature type="region of interest" description="Disordered" evidence="2">
    <location>
        <begin position="343"/>
        <end position="382"/>
    </location>
</feature>